<keyword evidence="2" id="KW-0378">Hydrolase</keyword>
<evidence type="ECO:0000313" key="3">
    <source>
        <dbReference type="Proteomes" id="UP001596137"/>
    </source>
</evidence>
<organism evidence="2 3">
    <name type="scientific">Sphaerisporangium aureirubrum</name>
    <dbReference type="NCBI Taxonomy" id="1544736"/>
    <lineage>
        <taxon>Bacteria</taxon>
        <taxon>Bacillati</taxon>
        <taxon>Actinomycetota</taxon>
        <taxon>Actinomycetes</taxon>
        <taxon>Streptosporangiales</taxon>
        <taxon>Streptosporangiaceae</taxon>
        <taxon>Sphaerisporangium</taxon>
    </lineage>
</organism>
<dbReference type="InterPro" id="IPR024078">
    <property type="entry name" value="LmbE-like_dom_sf"/>
</dbReference>
<protein>
    <submittedName>
        <fullName evidence="2">PIG-L deacetylase family protein</fullName>
        <ecNumber evidence="2">3.5.1.-</ecNumber>
    </submittedName>
</protein>
<dbReference type="PANTHER" id="PTHR12993">
    <property type="entry name" value="N-ACETYLGLUCOSAMINYL-PHOSPHATIDYLINOSITOL DE-N-ACETYLASE-RELATED"/>
    <property type="match status" value="1"/>
</dbReference>
<dbReference type="Proteomes" id="UP001596137">
    <property type="component" value="Unassembled WGS sequence"/>
</dbReference>
<accession>A0ABW1NIF4</accession>
<name>A0ABW1NIF4_9ACTN</name>
<sequence>MRGEPGHGPVLVFAPHPDDEVIACGGVVARLAAAGVPVTIVFATDGSRSHSAVLGIEADPSPAELAVIRRGEAKAAAKALGLGPGDVVWLGHTDTLLSETMPRFRAEVTALLRDRADVAEVYLPHEVRELNADHRLTGEAVADALADLGLTPRLRRYVVWDEDTEAAFAFTNRVAPDRPAPEGERPARTDVSAWLERKRAALEEHRTQVTLFSPAQDRPVVPEEFARRVLARRAEEFWIVPRDMTPGFRYAPEAAGAPEGNRR</sequence>
<evidence type="ECO:0000256" key="1">
    <source>
        <dbReference type="ARBA" id="ARBA00022833"/>
    </source>
</evidence>
<dbReference type="Pfam" id="PF02585">
    <property type="entry name" value="PIG-L"/>
    <property type="match status" value="1"/>
</dbReference>
<proteinExistence type="predicted"/>
<keyword evidence="3" id="KW-1185">Reference proteome</keyword>
<dbReference type="InterPro" id="IPR003737">
    <property type="entry name" value="GlcNAc_PI_deacetylase-related"/>
</dbReference>
<dbReference type="SUPFAM" id="SSF102588">
    <property type="entry name" value="LmbE-like"/>
    <property type="match status" value="1"/>
</dbReference>
<keyword evidence="1" id="KW-0862">Zinc</keyword>
<dbReference type="PANTHER" id="PTHR12993:SF11">
    <property type="entry name" value="N-ACETYLGLUCOSAMINYL-PHOSPHATIDYLINOSITOL DE-N-ACETYLASE"/>
    <property type="match status" value="1"/>
</dbReference>
<dbReference type="Gene3D" id="3.40.50.10320">
    <property type="entry name" value="LmbE-like"/>
    <property type="match status" value="1"/>
</dbReference>
<reference evidence="3" key="1">
    <citation type="journal article" date="2019" name="Int. J. Syst. Evol. Microbiol.">
        <title>The Global Catalogue of Microorganisms (GCM) 10K type strain sequencing project: providing services to taxonomists for standard genome sequencing and annotation.</title>
        <authorList>
            <consortium name="The Broad Institute Genomics Platform"/>
            <consortium name="The Broad Institute Genome Sequencing Center for Infectious Disease"/>
            <person name="Wu L."/>
            <person name="Ma J."/>
        </authorList>
    </citation>
    <scope>NUCLEOTIDE SEQUENCE [LARGE SCALE GENOMIC DNA]</scope>
    <source>
        <strain evidence="3">JCM 30346</strain>
    </source>
</reference>
<dbReference type="EC" id="3.5.1.-" evidence="2"/>
<dbReference type="EMBL" id="JBHSRF010000024">
    <property type="protein sequence ID" value="MFC6083113.1"/>
    <property type="molecule type" value="Genomic_DNA"/>
</dbReference>
<gene>
    <name evidence="2" type="ORF">ACFP1K_18215</name>
</gene>
<comment type="caution">
    <text evidence="2">The sequence shown here is derived from an EMBL/GenBank/DDBJ whole genome shotgun (WGS) entry which is preliminary data.</text>
</comment>
<evidence type="ECO:0000313" key="2">
    <source>
        <dbReference type="EMBL" id="MFC6083113.1"/>
    </source>
</evidence>
<dbReference type="GO" id="GO:0016787">
    <property type="term" value="F:hydrolase activity"/>
    <property type="evidence" value="ECO:0007669"/>
    <property type="project" value="UniProtKB-KW"/>
</dbReference>
<dbReference type="RefSeq" id="WP_380754512.1">
    <property type="nucleotide sequence ID" value="NZ_JBHSRF010000024.1"/>
</dbReference>